<gene>
    <name evidence="13" type="ORF">NB640_05410</name>
</gene>
<accession>A0A9E9P5G3</accession>
<comment type="catalytic activity">
    <reaction evidence="1">
        <text>ATP + protein L-histidine = ADP + protein N-phospho-L-histidine.</text>
        <dbReference type="EC" id="2.7.13.3"/>
    </reaction>
</comment>
<evidence type="ECO:0000313" key="13">
    <source>
        <dbReference type="EMBL" id="WAW11071.1"/>
    </source>
</evidence>
<dbReference type="EC" id="2.7.13.3" evidence="3"/>
<dbReference type="AlphaFoldDB" id="A0A9E9P5G3"/>
<dbReference type="CDD" id="cd00082">
    <property type="entry name" value="HisKA"/>
    <property type="match status" value="1"/>
</dbReference>
<name>A0A9E9P5G3_9BURK</name>
<evidence type="ECO:0000256" key="5">
    <source>
        <dbReference type="ARBA" id="ARBA00022679"/>
    </source>
</evidence>
<dbReference type="InterPro" id="IPR036097">
    <property type="entry name" value="HisK_dim/P_sf"/>
</dbReference>
<dbReference type="GO" id="GO:0000155">
    <property type="term" value="F:phosphorelay sensor kinase activity"/>
    <property type="evidence" value="ECO:0007669"/>
    <property type="project" value="InterPro"/>
</dbReference>
<sequence>MTRTFRTILIIGGAIMGILLFLLASAAENTSFFEQHYPWLLGLNILVGIALLVLIVLMLVRLFRRYRRGRFGTRLMMRLVLLFALMGIIPGAVIYAVSVQFVSRSIESWFDVRVEAALDSGVKLGQNILESFLSDLNARAEQLSTELSSLSLSEQMLALSRVRDDKNRVEATIVTSGGQIVATSSADYQNLMPDLPTPAMLQQAATTSRYLAIEGEYDDPQTSNMDETALQLRVIVPIPKTVGITYQKEQYFLQVIQPISTSLAMDAEALRAAYSEYQVRSLSRSGLRKIYIVTLTLTLLLAVFAAIAAAFQIAANLTRPLLLLAQGTKAVAEGNLSPRRAATTSDELGTLIQSFNDMTFQLAEAREQTEKSRIDLETAKAYLESVLANMSAGVIVLDNAFRLVSGNEPVTRILRQNLQTHIGEPLSGIAGLGTFSAAVTQAFSELSAKTAASGSEPEGQHWQRQIEIPNLNADDEEAHDIMLLARGSRLPVEGERGYIVVFDDMTDIISAQRSLAWGEVARRLAHEIKNPLTPIQLSAERLQMKLEKKLEAPEAQFLDKSTQTIVNQVTAMKRMVDDFRNYARTPPAQLAPLNLNNLVEDITHLYTGDDARDIVHTSLSPDLPWIMGDETQLRQVIHNLLQNALDAIAEDSHEQKEPPRVDVITEKVTYHNAANEICIAVRLSVRDNGPGFPQKILSRIFEPYATTKERGTGLGMAVVKKIIDEHHGRIDVQNRQDINGAVVSILLLQLAPETKLA</sequence>
<dbReference type="InterPro" id="IPR003594">
    <property type="entry name" value="HATPase_dom"/>
</dbReference>
<keyword evidence="5" id="KW-0808">Transferase</keyword>
<feature type="domain" description="HAMP" evidence="12">
    <location>
        <begin position="315"/>
        <end position="367"/>
    </location>
</feature>
<comment type="subcellular location">
    <subcellularLocation>
        <location evidence="2">Membrane</location>
    </subcellularLocation>
</comment>
<feature type="transmembrane region" description="Helical" evidence="10">
    <location>
        <begin position="7"/>
        <end position="27"/>
    </location>
</feature>
<keyword evidence="7" id="KW-0418">Kinase</keyword>
<dbReference type="CDD" id="cd06225">
    <property type="entry name" value="HAMP"/>
    <property type="match status" value="1"/>
</dbReference>
<dbReference type="SMART" id="SM00304">
    <property type="entry name" value="HAMP"/>
    <property type="match status" value="1"/>
</dbReference>
<dbReference type="Proteomes" id="UP001156215">
    <property type="component" value="Chromosome"/>
</dbReference>
<dbReference type="GO" id="GO:0005524">
    <property type="term" value="F:ATP binding"/>
    <property type="evidence" value="ECO:0007669"/>
    <property type="project" value="UniProtKB-KW"/>
</dbReference>
<dbReference type="Gene3D" id="6.10.340.10">
    <property type="match status" value="1"/>
</dbReference>
<evidence type="ECO:0000256" key="9">
    <source>
        <dbReference type="ARBA" id="ARBA00023012"/>
    </source>
</evidence>
<evidence type="ECO:0000256" key="3">
    <source>
        <dbReference type="ARBA" id="ARBA00012438"/>
    </source>
</evidence>
<dbReference type="SMART" id="SM00388">
    <property type="entry name" value="HisKA"/>
    <property type="match status" value="1"/>
</dbReference>
<dbReference type="Gene3D" id="3.30.450.20">
    <property type="entry name" value="PAS domain"/>
    <property type="match status" value="1"/>
</dbReference>
<dbReference type="Pfam" id="PF02518">
    <property type="entry name" value="HATPase_c"/>
    <property type="match status" value="1"/>
</dbReference>
<dbReference type="EMBL" id="CP098242">
    <property type="protein sequence ID" value="WAW11071.1"/>
    <property type="molecule type" value="Genomic_DNA"/>
</dbReference>
<keyword evidence="14" id="KW-1185">Reference proteome</keyword>
<evidence type="ECO:0000259" key="12">
    <source>
        <dbReference type="PROSITE" id="PS50885"/>
    </source>
</evidence>
<evidence type="ECO:0000256" key="10">
    <source>
        <dbReference type="SAM" id="Phobius"/>
    </source>
</evidence>
<keyword evidence="10" id="KW-1133">Transmembrane helix</keyword>
<dbReference type="PROSITE" id="PS50885">
    <property type="entry name" value="HAMP"/>
    <property type="match status" value="1"/>
</dbReference>
<dbReference type="Pfam" id="PF00672">
    <property type="entry name" value="HAMP"/>
    <property type="match status" value="1"/>
</dbReference>
<dbReference type="PROSITE" id="PS50109">
    <property type="entry name" value="HIS_KIN"/>
    <property type="match status" value="1"/>
</dbReference>
<dbReference type="InterPro" id="IPR003660">
    <property type="entry name" value="HAMP_dom"/>
</dbReference>
<evidence type="ECO:0000256" key="7">
    <source>
        <dbReference type="ARBA" id="ARBA00022777"/>
    </source>
</evidence>
<dbReference type="InterPro" id="IPR003661">
    <property type="entry name" value="HisK_dim/P_dom"/>
</dbReference>
<dbReference type="SUPFAM" id="SSF47384">
    <property type="entry name" value="Homodimeric domain of signal transducing histidine kinase"/>
    <property type="match status" value="1"/>
</dbReference>
<dbReference type="RefSeq" id="WP_269310182.1">
    <property type="nucleotide sequence ID" value="NZ_CP098242.1"/>
</dbReference>
<evidence type="ECO:0000259" key="11">
    <source>
        <dbReference type="PROSITE" id="PS50109"/>
    </source>
</evidence>
<keyword evidence="9" id="KW-0902">Two-component regulatory system</keyword>
<feature type="transmembrane region" description="Helical" evidence="10">
    <location>
        <begin position="39"/>
        <end position="63"/>
    </location>
</feature>
<dbReference type="InterPro" id="IPR004358">
    <property type="entry name" value="Sig_transdc_His_kin-like_C"/>
</dbReference>
<dbReference type="PANTHER" id="PTHR43065:SF10">
    <property type="entry name" value="PEROXIDE STRESS-ACTIVATED HISTIDINE KINASE MAK3"/>
    <property type="match status" value="1"/>
</dbReference>
<dbReference type="PANTHER" id="PTHR43065">
    <property type="entry name" value="SENSOR HISTIDINE KINASE"/>
    <property type="match status" value="1"/>
</dbReference>
<dbReference type="Gene3D" id="1.10.287.130">
    <property type="match status" value="1"/>
</dbReference>
<dbReference type="InterPro" id="IPR017232">
    <property type="entry name" value="NtrY"/>
</dbReference>
<keyword evidence="4" id="KW-0597">Phosphoprotein</keyword>
<dbReference type="SUPFAM" id="SSF55874">
    <property type="entry name" value="ATPase domain of HSP90 chaperone/DNA topoisomerase II/histidine kinase"/>
    <property type="match status" value="1"/>
</dbReference>
<evidence type="ECO:0000256" key="2">
    <source>
        <dbReference type="ARBA" id="ARBA00004370"/>
    </source>
</evidence>
<dbReference type="PIRSF" id="PIRSF037532">
    <property type="entry name" value="STHK_NtrY"/>
    <property type="match status" value="1"/>
</dbReference>
<evidence type="ECO:0000256" key="6">
    <source>
        <dbReference type="ARBA" id="ARBA00022741"/>
    </source>
</evidence>
<evidence type="ECO:0000256" key="1">
    <source>
        <dbReference type="ARBA" id="ARBA00000085"/>
    </source>
</evidence>
<dbReference type="Pfam" id="PF00512">
    <property type="entry name" value="HisKA"/>
    <property type="match status" value="1"/>
</dbReference>
<dbReference type="KEGG" id="ovb:NB640_05410"/>
<evidence type="ECO:0000256" key="4">
    <source>
        <dbReference type="ARBA" id="ARBA00022553"/>
    </source>
</evidence>
<organism evidence="13 14">
    <name type="scientific">Oxalobacter vibrioformis</name>
    <dbReference type="NCBI Taxonomy" id="933080"/>
    <lineage>
        <taxon>Bacteria</taxon>
        <taxon>Pseudomonadati</taxon>
        <taxon>Pseudomonadota</taxon>
        <taxon>Betaproteobacteria</taxon>
        <taxon>Burkholderiales</taxon>
        <taxon>Oxalobacteraceae</taxon>
        <taxon>Oxalobacter</taxon>
    </lineage>
</organism>
<reference evidence="13" key="1">
    <citation type="journal article" date="2022" name="Front. Microbiol.">
        <title>New perspectives on an old grouping: The genomic and phenotypic variability of Oxalobacter formigenes and the implications for calcium oxalate stone prevention.</title>
        <authorList>
            <person name="Chmiel J.A."/>
            <person name="Carr C."/>
            <person name="Stuivenberg G.A."/>
            <person name="Venema R."/>
            <person name="Chanyi R.M."/>
            <person name="Al K.F."/>
            <person name="Giguere D."/>
            <person name="Say H."/>
            <person name="Akouris P.P."/>
            <person name="Dominguez Romero S.A."/>
            <person name="Kwong A."/>
            <person name="Tai V."/>
            <person name="Koval S.F."/>
            <person name="Razvi H."/>
            <person name="Bjazevic J."/>
            <person name="Burton J.P."/>
        </authorList>
    </citation>
    <scope>NUCLEOTIDE SEQUENCE</scope>
    <source>
        <strain evidence="13">WoOx3</strain>
    </source>
</reference>
<dbReference type="InterPro" id="IPR005467">
    <property type="entry name" value="His_kinase_dom"/>
</dbReference>
<dbReference type="GO" id="GO:0016020">
    <property type="term" value="C:membrane"/>
    <property type="evidence" value="ECO:0007669"/>
    <property type="project" value="UniProtKB-SubCell"/>
</dbReference>
<dbReference type="Gene3D" id="3.30.565.10">
    <property type="entry name" value="Histidine kinase-like ATPase, C-terminal domain"/>
    <property type="match status" value="1"/>
</dbReference>
<keyword evidence="10" id="KW-0812">Transmembrane</keyword>
<evidence type="ECO:0000313" key="14">
    <source>
        <dbReference type="Proteomes" id="UP001156215"/>
    </source>
</evidence>
<protein>
    <recommendedName>
        <fullName evidence="3">histidine kinase</fullName>
        <ecNumber evidence="3">2.7.13.3</ecNumber>
    </recommendedName>
</protein>
<dbReference type="SMART" id="SM00387">
    <property type="entry name" value="HATPase_c"/>
    <property type="match status" value="1"/>
</dbReference>
<dbReference type="InterPro" id="IPR036890">
    <property type="entry name" value="HATPase_C_sf"/>
</dbReference>
<dbReference type="PRINTS" id="PR00344">
    <property type="entry name" value="BCTRLSENSOR"/>
</dbReference>
<keyword evidence="6" id="KW-0547">Nucleotide-binding</keyword>
<keyword evidence="8 13" id="KW-0067">ATP-binding</keyword>
<feature type="domain" description="Histidine kinase" evidence="11">
    <location>
        <begin position="523"/>
        <end position="751"/>
    </location>
</feature>
<feature type="transmembrane region" description="Helical" evidence="10">
    <location>
        <begin position="75"/>
        <end position="97"/>
    </location>
</feature>
<proteinExistence type="predicted"/>
<dbReference type="SUPFAM" id="SSF158472">
    <property type="entry name" value="HAMP domain-like"/>
    <property type="match status" value="1"/>
</dbReference>
<evidence type="ECO:0000256" key="8">
    <source>
        <dbReference type="ARBA" id="ARBA00022840"/>
    </source>
</evidence>
<keyword evidence="10" id="KW-0472">Membrane</keyword>